<dbReference type="GO" id="GO:0005739">
    <property type="term" value="C:mitochondrion"/>
    <property type="evidence" value="ECO:0007669"/>
    <property type="project" value="UniProtKB-SubCell"/>
</dbReference>
<protein>
    <submittedName>
        <fullName evidence="7">Uncharacterized protein</fullName>
    </submittedName>
</protein>
<comment type="similarity">
    <text evidence="2">Belongs to the ATPase inhibitor family.</text>
</comment>
<evidence type="ECO:0000313" key="7">
    <source>
        <dbReference type="EMBL" id="CAK1542592.1"/>
    </source>
</evidence>
<evidence type="ECO:0000256" key="1">
    <source>
        <dbReference type="ARBA" id="ARBA00004173"/>
    </source>
</evidence>
<keyword evidence="4 6" id="KW-0175">Coiled coil</keyword>
<organism evidence="7 8">
    <name type="scientific">Leptosia nina</name>
    <dbReference type="NCBI Taxonomy" id="320188"/>
    <lineage>
        <taxon>Eukaryota</taxon>
        <taxon>Metazoa</taxon>
        <taxon>Ecdysozoa</taxon>
        <taxon>Arthropoda</taxon>
        <taxon>Hexapoda</taxon>
        <taxon>Insecta</taxon>
        <taxon>Pterygota</taxon>
        <taxon>Neoptera</taxon>
        <taxon>Endopterygota</taxon>
        <taxon>Lepidoptera</taxon>
        <taxon>Glossata</taxon>
        <taxon>Ditrysia</taxon>
        <taxon>Papilionoidea</taxon>
        <taxon>Pieridae</taxon>
        <taxon>Pierinae</taxon>
        <taxon>Leptosia</taxon>
    </lineage>
</organism>
<gene>
    <name evidence="7" type="ORF">LNINA_LOCUS2473</name>
</gene>
<evidence type="ECO:0000256" key="6">
    <source>
        <dbReference type="SAM" id="Coils"/>
    </source>
</evidence>
<dbReference type="GO" id="GO:0042030">
    <property type="term" value="F:ATPase inhibitor activity"/>
    <property type="evidence" value="ECO:0007669"/>
    <property type="project" value="InterPro"/>
</dbReference>
<comment type="subcellular location">
    <subcellularLocation>
        <location evidence="1">Mitochondrion</location>
    </subcellularLocation>
</comment>
<dbReference type="Pfam" id="PF04568">
    <property type="entry name" value="IATP"/>
    <property type="match status" value="1"/>
</dbReference>
<keyword evidence="8" id="KW-1185">Reference proteome</keyword>
<comment type="caution">
    <text evidence="7">The sequence shown here is derived from an EMBL/GenBank/DDBJ whole genome shotgun (WGS) entry which is preliminary data.</text>
</comment>
<evidence type="ECO:0000313" key="8">
    <source>
        <dbReference type="Proteomes" id="UP001497472"/>
    </source>
</evidence>
<name>A0AAV1J1T5_9NEOP</name>
<proteinExistence type="inferred from homology"/>
<dbReference type="Gene3D" id="1.20.5.500">
    <property type="entry name" value="Single helix bin"/>
    <property type="match status" value="1"/>
</dbReference>
<dbReference type="AlphaFoldDB" id="A0AAV1J1T5"/>
<feature type="coiled-coil region" evidence="6">
    <location>
        <begin position="67"/>
        <end position="97"/>
    </location>
</feature>
<evidence type="ECO:0000256" key="2">
    <source>
        <dbReference type="ARBA" id="ARBA00010901"/>
    </source>
</evidence>
<sequence>MLHRLQYTTVKSGFGNAAKKSLKLAMAGYCNPSDLLGRGAGKGGGAGGSVRESGGGLGAYGAAQEEMFFHNKQKEQIEELKKKLKNEGKAIEQKKEDK</sequence>
<reference evidence="7 8" key="1">
    <citation type="submission" date="2023-11" db="EMBL/GenBank/DDBJ databases">
        <authorList>
            <person name="Okamura Y."/>
        </authorList>
    </citation>
    <scope>NUCLEOTIDE SEQUENCE [LARGE SCALE GENOMIC DNA]</scope>
</reference>
<dbReference type="PANTHER" id="PTHR48417:SF1">
    <property type="entry name" value="ATP SYNTHASE F1 SUBUNIT EPSILON"/>
    <property type="match status" value="1"/>
</dbReference>
<dbReference type="Proteomes" id="UP001497472">
    <property type="component" value="Unassembled WGS sequence"/>
</dbReference>
<evidence type="ECO:0000256" key="3">
    <source>
        <dbReference type="ARBA" id="ARBA00022946"/>
    </source>
</evidence>
<dbReference type="EMBL" id="CAVLEF010000003">
    <property type="protein sequence ID" value="CAK1542592.1"/>
    <property type="molecule type" value="Genomic_DNA"/>
</dbReference>
<keyword evidence="5" id="KW-0496">Mitochondrion</keyword>
<evidence type="ECO:0000256" key="5">
    <source>
        <dbReference type="ARBA" id="ARBA00023128"/>
    </source>
</evidence>
<accession>A0AAV1J1T5</accession>
<keyword evidence="3" id="KW-0809">Transit peptide</keyword>
<dbReference type="SUPFAM" id="SSF64602">
    <property type="entry name" value="F1 ATPase inhibitor, IF1, C-terminal domain"/>
    <property type="match status" value="1"/>
</dbReference>
<dbReference type="InterPro" id="IPR007648">
    <property type="entry name" value="ATPase_inhibitor_mt"/>
</dbReference>
<dbReference type="PANTHER" id="PTHR48417">
    <property type="entry name" value="ATP SYNTHASE F1 SUBUNIT EPSILON"/>
    <property type="match status" value="1"/>
</dbReference>
<evidence type="ECO:0000256" key="4">
    <source>
        <dbReference type="ARBA" id="ARBA00023054"/>
    </source>
</evidence>